<name>A0A0F9K7D5_9ZZZZ</name>
<reference evidence="2" key="1">
    <citation type="journal article" date="2015" name="Nature">
        <title>Complex archaea that bridge the gap between prokaryotes and eukaryotes.</title>
        <authorList>
            <person name="Spang A."/>
            <person name="Saw J.H."/>
            <person name="Jorgensen S.L."/>
            <person name="Zaremba-Niedzwiedzka K."/>
            <person name="Martijn J."/>
            <person name="Lind A.E."/>
            <person name="van Eijk R."/>
            <person name="Schleper C."/>
            <person name="Guy L."/>
            <person name="Ettema T.J."/>
        </authorList>
    </citation>
    <scope>NUCLEOTIDE SEQUENCE</scope>
</reference>
<organism evidence="2">
    <name type="scientific">marine sediment metagenome</name>
    <dbReference type="NCBI Taxonomy" id="412755"/>
    <lineage>
        <taxon>unclassified sequences</taxon>
        <taxon>metagenomes</taxon>
        <taxon>ecological metagenomes</taxon>
    </lineage>
</organism>
<feature type="region of interest" description="Disordered" evidence="1">
    <location>
        <begin position="185"/>
        <end position="205"/>
    </location>
</feature>
<comment type="caution">
    <text evidence="2">The sequence shown here is derived from an EMBL/GenBank/DDBJ whole genome shotgun (WGS) entry which is preliminary data.</text>
</comment>
<evidence type="ECO:0000313" key="2">
    <source>
        <dbReference type="EMBL" id="KKM78059.1"/>
    </source>
</evidence>
<evidence type="ECO:0000256" key="1">
    <source>
        <dbReference type="SAM" id="MobiDB-lite"/>
    </source>
</evidence>
<accession>A0A0F9K7D5</accession>
<sequence length="464" mass="54176">MKLKRRKNINDKKNEAITDATSYFKSNYLKVSFPVIKHYDLSTAVFIACLYSWWNTFKEKGQITKNGFFFQTQKQIKELVDLSFSKQKMIADQLIKDKVLEVKRIGLPARNYYRLNPDILWNIINKNDILLDLSELTGQETENQDTTLSEIKIDNKNKYNKNNIISPKEDINKISSKDDIRLSDESLPASTSENPSHKDSRLLQNRKVTYPKDVERLFDFWNDRGPPLTSHRRDTKTYHNSCKKLLTALETNPLNRIMTSMLNYHDLITDPSNNIAHKVSIGLPGCKVNLIEFFGFDKRTKEAMKLRKINLPIKSWFDECVKNKSAALEKKFGMFIEDPYPDISDRFRKLWFKKMGVGKINATGENKIRKAAAMFNDFMDVNLDSMVLGTREKRYSYEMVDYVFDAIDGDVKGDWLVVTVGWLCSKRTYDIRLPLHLSRLGILEREEREEKEDKEDVDDGFSIY</sequence>
<protein>
    <submittedName>
        <fullName evidence="2">Uncharacterized protein</fullName>
    </submittedName>
</protein>
<dbReference type="AlphaFoldDB" id="A0A0F9K7D5"/>
<dbReference type="EMBL" id="LAZR01008550">
    <property type="protein sequence ID" value="KKM78059.1"/>
    <property type="molecule type" value="Genomic_DNA"/>
</dbReference>
<gene>
    <name evidence="2" type="ORF">LCGC14_1363760</name>
</gene>
<proteinExistence type="predicted"/>